<dbReference type="PROSITE" id="PS51257">
    <property type="entry name" value="PROKAR_LIPOPROTEIN"/>
    <property type="match status" value="1"/>
</dbReference>
<gene>
    <name evidence="3" type="ORF">D5F53_05800</name>
</gene>
<dbReference type="Pfam" id="PF01547">
    <property type="entry name" value="SBP_bac_1"/>
    <property type="match status" value="1"/>
</dbReference>
<sequence length="511" mass="55826">MNKSLIKMLSLLLVCMIVLSACGGNNSGNTNDTSGNGGNEGNDQNADAVELTVVLPVSGTVSKDMQLIEDEINKIAMEKIQAKVKFLHISFGDWEQQTNLMYAGNEKMDLIWISGSSYTNNVAKGQLQAMDDLLANHGQGITSAIDEGYLNATKVGGKTYAIPTVRDFASSTGVNMNKALVDKYNIDVNAIKSLDDLEKVLRTVKEGEGPEMYPLVPGANGRTFLDDLGDFDTLSDSIGVLPNYDNDLKIVNYYETPEYANFLSKIRGWYLDGLIPKDVATSQTSRADLIKANETFAYSAKQNPMTKGSETALVGMEMEPAEIVPAVATTGSVTGSMWAIPVNSTVPEKAMDFLNLMYSDKDIVNLYDWGIEGTHYVKVDGSENVITYPEGVDSANIGYNMPLGWMFGNQLLSYVKQGNDPEIWTKMKEFNDSANRSKALGFLFDATPVKTEYAAVTNVITQYKIPLETGSVDPEDVLPDFISKLKSAGVDKIIAEKQKQLDEWAQANGIK</sequence>
<feature type="chain" id="PRO_5038905221" evidence="1">
    <location>
        <begin position="24"/>
        <end position="511"/>
    </location>
</feature>
<dbReference type="GO" id="GO:0006629">
    <property type="term" value="P:lipid metabolic process"/>
    <property type="evidence" value="ECO:0007669"/>
    <property type="project" value="InterPro"/>
</dbReference>
<evidence type="ECO:0000259" key="2">
    <source>
        <dbReference type="PROSITE" id="PS50008"/>
    </source>
</evidence>
<dbReference type="AlphaFoldDB" id="A0A385TNU5"/>
<dbReference type="InterPro" id="IPR050490">
    <property type="entry name" value="Bact_solute-bd_prot1"/>
</dbReference>
<dbReference type="Gene3D" id="3.40.190.10">
    <property type="entry name" value="Periplasmic binding protein-like II"/>
    <property type="match status" value="2"/>
</dbReference>
<evidence type="ECO:0000313" key="4">
    <source>
        <dbReference type="Proteomes" id="UP000266552"/>
    </source>
</evidence>
<protein>
    <submittedName>
        <fullName evidence="3">Extracellular solute-binding protein</fullName>
    </submittedName>
</protein>
<dbReference type="InterPro" id="IPR006059">
    <property type="entry name" value="SBP"/>
</dbReference>
<reference evidence="3 4" key="1">
    <citation type="submission" date="2018-09" db="EMBL/GenBank/DDBJ databases">
        <title>Genome Sequence of Paenibacillus lautus Strain E7593-69, Azo Dye-Degrading Bacteria, Isolated from Commercial Tattoo Inks.</title>
        <authorList>
            <person name="Nho S.W."/>
            <person name="Kim S.-J."/>
            <person name="Kweon O."/>
            <person name="Cerniglia C.E."/>
        </authorList>
    </citation>
    <scope>NUCLEOTIDE SEQUENCE [LARGE SCALE GENOMIC DNA]</scope>
    <source>
        <strain evidence="3 4">E7593-69</strain>
    </source>
</reference>
<feature type="domain" description="PI-PLC Y-box" evidence="2">
    <location>
        <begin position="388"/>
        <end position="444"/>
    </location>
</feature>
<dbReference type="GO" id="GO:0004435">
    <property type="term" value="F:phosphatidylinositol-4,5-bisphosphate phospholipase C activity"/>
    <property type="evidence" value="ECO:0007669"/>
    <property type="project" value="InterPro"/>
</dbReference>
<dbReference type="EMBL" id="CP032412">
    <property type="protein sequence ID" value="AYB42825.1"/>
    <property type="molecule type" value="Genomic_DNA"/>
</dbReference>
<dbReference type="GO" id="GO:0035556">
    <property type="term" value="P:intracellular signal transduction"/>
    <property type="evidence" value="ECO:0007669"/>
    <property type="project" value="InterPro"/>
</dbReference>
<keyword evidence="1" id="KW-0732">Signal</keyword>
<dbReference type="KEGG" id="plw:D5F53_05800"/>
<dbReference type="InterPro" id="IPR001711">
    <property type="entry name" value="PLipase_C_Pinositol-sp_Y"/>
</dbReference>
<dbReference type="PROSITE" id="PS50008">
    <property type="entry name" value="PIPLC_Y_DOMAIN"/>
    <property type="match status" value="1"/>
</dbReference>
<proteinExistence type="predicted"/>
<dbReference type="SUPFAM" id="SSF53850">
    <property type="entry name" value="Periplasmic binding protein-like II"/>
    <property type="match status" value="1"/>
</dbReference>
<organism evidence="3 4">
    <name type="scientific">Paenibacillus lautus</name>
    <name type="common">Bacillus lautus</name>
    <dbReference type="NCBI Taxonomy" id="1401"/>
    <lineage>
        <taxon>Bacteria</taxon>
        <taxon>Bacillati</taxon>
        <taxon>Bacillota</taxon>
        <taxon>Bacilli</taxon>
        <taxon>Bacillales</taxon>
        <taxon>Paenibacillaceae</taxon>
        <taxon>Paenibacillus</taxon>
    </lineage>
</organism>
<dbReference type="Pfam" id="PF12010">
    <property type="entry name" value="DUF3502"/>
    <property type="match status" value="1"/>
</dbReference>
<name>A0A385TNU5_PAELA</name>
<keyword evidence="4" id="KW-1185">Reference proteome</keyword>
<feature type="signal peptide" evidence="1">
    <location>
        <begin position="1"/>
        <end position="23"/>
    </location>
</feature>
<dbReference type="RefSeq" id="WP_119846889.1">
    <property type="nucleotide sequence ID" value="NZ_CP032412.1"/>
</dbReference>
<dbReference type="PANTHER" id="PTHR43649">
    <property type="entry name" value="ARABINOSE-BINDING PROTEIN-RELATED"/>
    <property type="match status" value="1"/>
</dbReference>
<evidence type="ECO:0000313" key="3">
    <source>
        <dbReference type="EMBL" id="AYB42825.1"/>
    </source>
</evidence>
<accession>A0A385TNU5</accession>
<dbReference type="PANTHER" id="PTHR43649:SF17">
    <property type="entry name" value="ABC TRANSPORTER SOLUTE BINDING PROTEIN-SUGAR TRANSPORT"/>
    <property type="match status" value="1"/>
</dbReference>
<evidence type="ECO:0000256" key="1">
    <source>
        <dbReference type="SAM" id="SignalP"/>
    </source>
</evidence>
<dbReference type="InterPro" id="IPR022627">
    <property type="entry name" value="DUF3502"/>
</dbReference>
<dbReference type="Proteomes" id="UP000266552">
    <property type="component" value="Chromosome"/>
</dbReference>